<evidence type="ECO:0000313" key="11">
    <source>
        <dbReference type="Proteomes" id="UP001232445"/>
    </source>
</evidence>
<dbReference type="Proteomes" id="UP001232445">
    <property type="component" value="Unassembled WGS sequence"/>
</dbReference>
<dbReference type="Gene3D" id="3.30.565.10">
    <property type="entry name" value="Histidine kinase-like ATPase, C-terminal domain"/>
    <property type="match status" value="1"/>
</dbReference>
<dbReference type="GO" id="GO:0004673">
    <property type="term" value="F:protein histidine kinase activity"/>
    <property type="evidence" value="ECO:0007669"/>
    <property type="project" value="UniProtKB-EC"/>
</dbReference>
<keyword evidence="4 10" id="KW-0808">Transferase</keyword>
<protein>
    <submittedName>
        <fullName evidence="10">Two-component system sensor histidine kinase YesM</fullName>
        <ecNumber evidence="10">2.7.13.3</ecNumber>
    </submittedName>
</protein>
<dbReference type="InterPro" id="IPR036890">
    <property type="entry name" value="HATPase_C_sf"/>
</dbReference>
<keyword evidence="11" id="KW-1185">Reference proteome</keyword>
<reference evidence="10 11" key="1">
    <citation type="submission" date="2023-07" db="EMBL/GenBank/DDBJ databases">
        <title>Genomic Encyclopedia of Type Strains, Phase IV (KMG-IV): sequencing the most valuable type-strain genomes for metagenomic binning, comparative biology and taxonomic classification.</title>
        <authorList>
            <person name="Goeker M."/>
        </authorList>
    </citation>
    <scope>NUCLEOTIDE SEQUENCE [LARGE SCALE GENOMIC DNA]</scope>
    <source>
        <strain evidence="10 11">DSM 17740</strain>
    </source>
</reference>
<dbReference type="Pfam" id="PF02518">
    <property type="entry name" value="HATPase_c"/>
    <property type="match status" value="1"/>
</dbReference>
<comment type="subcellular location">
    <subcellularLocation>
        <location evidence="1">Cell membrane</location>
        <topology evidence="1">Multi-pass membrane protein</topology>
    </subcellularLocation>
</comment>
<evidence type="ECO:0000259" key="9">
    <source>
        <dbReference type="PROSITE" id="PS50885"/>
    </source>
</evidence>
<feature type="domain" description="HAMP" evidence="9">
    <location>
        <begin position="284"/>
        <end position="337"/>
    </location>
</feature>
<evidence type="ECO:0000256" key="6">
    <source>
        <dbReference type="ARBA" id="ARBA00023136"/>
    </source>
</evidence>
<keyword evidence="8" id="KW-0812">Transmembrane</keyword>
<keyword evidence="3" id="KW-0597">Phosphoprotein</keyword>
<dbReference type="InterPro" id="IPR003660">
    <property type="entry name" value="HAMP_dom"/>
</dbReference>
<dbReference type="InterPro" id="IPR050640">
    <property type="entry name" value="Bact_2-comp_sensor_kinase"/>
</dbReference>
<feature type="coiled-coil region" evidence="7">
    <location>
        <begin position="311"/>
        <end position="364"/>
    </location>
</feature>
<dbReference type="SMART" id="SM00387">
    <property type="entry name" value="HATPase_c"/>
    <property type="match status" value="1"/>
</dbReference>
<dbReference type="SUPFAM" id="SSF55874">
    <property type="entry name" value="ATPase domain of HSP90 chaperone/DNA topoisomerase II/histidine kinase"/>
    <property type="match status" value="1"/>
</dbReference>
<dbReference type="SMART" id="SM00304">
    <property type="entry name" value="HAMP"/>
    <property type="match status" value="1"/>
</dbReference>
<dbReference type="Gene3D" id="6.10.340.10">
    <property type="match status" value="1"/>
</dbReference>
<dbReference type="EMBL" id="JAUSUQ010000004">
    <property type="protein sequence ID" value="MDQ0338594.1"/>
    <property type="molecule type" value="Genomic_DNA"/>
</dbReference>
<evidence type="ECO:0000256" key="4">
    <source>
        <dbReference type="ARBA" id="ARBA00022679"/>
    </source>
</evidence>
<dbReference type="InterPro" id="IPR010559">
    <property type="entry name" value="Sig_transdc_His_kin_internal"/>
</dbReference>
<dbReference type="EC" id="2.7.13.3" evidence="10"/>
<keyword evidence="7" id="KW-0175">Coiled coil</keyword>
<evidence type="ECO:0000256" key="8">
    <source>
        <dbReference type="SAM" id="Phobius"/>
    </source>
</evidence>
<dbReference type="PROSITE" id="PS50885">
    <property type="entry name" value="HAMP"/>
    <property type="match status" value="1"/>
</dbReference>
<sequence length="559" mass="64971">MFIPILLTNLFFYQVITKRVYEQKMEDVTLTFKQIQSDFSQVVDEAVGSTTVLYTDVRLYDYLDREYARLADYIAVYDQYLRGLLNKYGPIYHSVYAITLYSDNPTLSYSGGVNNLTDEVKQSDWYQELNRSRYSIPLFIRTPYDGGDTFSVIRLLNYYKAYDKWEKILKIDLNMDTIRHIFSNVTFPGYIYLLDDSGRIQYSTDPGVDWHSGEIIFSSRQLSPDMIVLTESLNNRNYFQNWKIVGVIQEAVLLDEVRKSGRFIFYMAAANLLIPTFIIVLISRSLHARLALIVQYIRKVKNQQFDTIDRHEEYRDEIGEITREFNRMTRQINKLINEVYVASIQKKDLELKKKQAQLNALQSQINPHFIFNALETIRMRSMIKDEAETAEMIANLARILKKSFIWGRDWVTLQEEMDLILSFLEIQQYRFEQQLNYEVDVHPSAYPCLIPNMILLPFVENACLHGIKPSKQGGTIWIKVQVVSGWLQVGIEDNGVGIAPDKLNQIKQSLMADEEMGESVGIKNVFMRLNMHYGQQFNLDIHSQVGQGTAVHLSIPARG</sequence>
<dbReference type="CDD" id="cd06225">
    <property type="entry name" value="HAMP"/>
    <property type="match status" value="1"/>
</dbReference>
<feature type="transmembrane region" description="Helical" evidence="8">
    <location>
        <begin position="263"/>
        <end position="282"/>
    </location>
</feature>
<comment type="caution">
    <text evidence="10">The sequence shown here is derived from an EMBL/GenBank/DDBJ whole genome shotgun (WGS) entry which is preliminary data.</text>
</comment>
<evidence type="ECO:0000256" key="1">
    <source>
        <dbReference type="ARBA" id="ARBA00004651"/>
    </source>
</evidence>
<evidence type="ECO:0000256" key="3">
    <source>
        <dbReference type="ARBA" id="ARBA00022553"/>
    </source>
</evidence>
<dbReference type="InterPro" id="IPR003594">
    <property type="entry name" value="HATPase_dom"/>
</dbReference>
<evidence type="ECO:0000256" key="7">
    <source>
        <dbReference type="SAM" id="Coils"/>
    </source>
</evidence>
<organism evidence="10 11">
    <name type="scientific">Caldalkalibacillus uzonensis</name>
    <dbReference type="NCBI Taxonomy" id="353224"/>
    <lineage>
        <taxon>Bacteria</taxon>
        <taxon>Bacillati</taxon>
        <taxon>Bacillota</taxon>
        <taxon>Bacilli</taxon>
        <taxon>Bacillales</taxon>
        <taxon>Bacillaceae</taxon>
        <taxon>Caldalkalibacillus</taxon>
    </lineage>
</organism>
<dbReference type="SUPFAM" id="SSF158472">
    <property type="entry name" value="HAMP domain-like"/>
    <property type="match status" value="1"/>
</dbReference>
<gene>
    <name evidence="10" type="ORF">J2S00_001380</name>
</gene>
<proteinExistence type="predicted"/>
<dbReference type="PANTHER" id="PTHR34220:SF7">
    <property type="entry name" value="SENSOR HISTIDINE KINASE YPDA"/>
    <property type="match status" value="1"/>
</dbReference>
<evidence type="ECO:0000313" key="10">
    <source>
        <dbReference type="EMBL" id="MDQ0338594.1"/>
    </source>
</evidence>
<evidence type="ECO:0000256" key="5">
    <source>
        <dbReference type="ARBA" id="ARBA00022777"/>
    </source>
</evidence>
<dbReference type="PANTHER" id="PTHR34220">
    <property type="entry name" value="SENSOR HISTIDINE KINASE YPDA"/>
    <property type="match status" value="1"/>
</dbReference>
<accession>A0ABU0CQE2</accession>
<keyword evidence="5 10" id="KW-0418">Kinase</keyword>
<keyword evidence="8" id="KW-1133">Transmembrane helix</keyword>
<evidence type="ECO:0000256" key="2">
    <source>
        <dbReference type="ARBA" id="ARBA00022475"/>
    </source>
</evidence>
<keyword evidence="2" id="KW-1003">Cell membrane</keyword>
<keyword evidence="6 8" id="KW-0472">Membrane</keyword>
<dbReference type="Pfam" id="PF06580">
    <property type="entry name" value="His_kinase"/>
    <property type="match status" value="1"/>
</dbReference>
<name>A0ABU0CQE2_9BACI</name>